<accession>A0A6J5KJV1</accession>
<name>A0A6J5KJV1_9CAUD</name>
<evidence type="ECO:0000313" key="1">
    <source>
        <dbReference type="EMBL" id="CAB4121643.1"/>
    </source>
</evidence>
<dbReference type="EMBL" id="LR796150">
    <property type="protein sequence ID" value="CAB4121643.1"/>
    <property type="molecule type" value="Genomic_DNA"/>
</dbReference>
<gene>
    <name evidence="1" type="ORF">UFOVP15_53</name>
</gene>
<organism evidence="1">
    <name type="scientific">uncultured Caudovirales phage</name>
    <dbReference type="NCBI Taxonomy" id="2100421"/>
    <lineage>
        <taxon>Viruses</taxon>
        <taxon>Duplodnaviria</taxon>
        <taxon>Heunggongvirae</taxon>
        <taxon>Uroviricota</taxon>
        <taxon>Caudoviricetes</taxon>
        <taxon>Peduoviridae</taxon>
        <taxon>Maltschvirus</taxon>
        <taxon>Maltschvirus maltsch</taxon>
    </lineage>
</organism>
<sequence>MNKQTKSLTEPKKASNLALLSSTERLHLRETLTQTEAQEWVRRYRKKAMEEGKKEAFYWWQGVIEEIGKRRGQKAADELRTRMNTLKEQND</sequence>
<proteinExistence type="predicted"/>
<protein>
    <submittedName>
        <fullName evidence="1">Uncharacterized protein</fullName>
    </submittedName>
</protein>
<reference evidence="1" key="1">
    <citation type="submission" date="2020-04" db="EMBL/GenBank/DDBJ databases">
        <authorList>
            <person name="Chiriac C."/>
            <person name="Salcher M."/>
            <person name="Ghai R."/>
            <person name="Kavagutti S V."/>
        </authorList>
    </citation>
    <scope>NUCLEOTIDE SEQUENCE</scope>
</reference>